<dbReference type="Proteomes" id="UP000051934">
    <property type="component" value="Unassembled WGS sequence"/>
</dbReference>
<feature type="transmembrane region" description="Helical" evidence="1">
    <location>
        <begin position="21"/>
        <end position="39"/>
    </location>
</feature>
<dbReference type="PANTHER" id="PTHR40572">
    <property type="entry name" value="PROTEIN BAX"/>
    <property type="match status" value="1"/>
</dbReference>
<evidence type="ECO:0000259" key="2">
    <source>
        <dbReference type="Pfam" id="PF01832"/>
    </source>
</evidence>
<dbReference type="EMBL" id="LIBB01000025">
    <property type="protein sequence ID" value="KRO73142.1"/>
    <property type="molecule type" value="Genomic_DNA"/>
</dbReference>
<dbReference type="PANTHER" id="PTHR40572:SF1">
    <property type="entry name" value="PROTEIN BAX"/>
    <property type="match status" value="1"/>
</dbReference>
<dbReference type="AlphaFoldDB" id="A0A0R2SEF9"/>
<proteinExistence type="predicted"/>
<dbReference type="Gene3D" id="1.10.530.10">
    <property type="match status" value="1"/>
</dbReference>
<evidence type="ECO:0000256" key="1">
    <source>
        <dbReference type="SAM" id="Phobius"/>
    </source>
</evidence>
<gene>
    <name evidence="3" type="ORF">ABR69_08915</name>
</gene>
<protein>
    <recommendedName>
        <fullName evidence="2">Mannosyl-glycoprotein endo-beta-N-acetylglucosamidase-like domain-containing protein</fullName>
    </recommendedName>
</protein>
<dbReference type="Pfam" id="PF01832">
    <property type="entry name" value="Glucosaminidase"/>
    <property type="match status" value="1"/>
</dbReference>
<evidence type="ECO:0000313" key="3">
    <source>
        <dbReference type="EMBL" id="KRO73142.1"/>
    </source>
</evidence>
<keyword evidence="1" id="KW-0812">Transmembrane</keyword>
<feature type="domain" description="Mannosyl-glycoprotein endo-beta-N-acetylglucosamidase-like" evidence="2">
    <location>
        <begin position="147"/>
        <end position="281"/>
    </location>
</feature>
<name>A0A0R2SEF9_9GAMM</name>
<reference evidence="3 4" key="1">
    <citation type="submission" date="2015-10" db="EMBL/GenBank/DDBJ databases">
        <title>Metagenome-Assembled Genomes uncover a global brackish microbiome.</title>
        <authorList>
            <person name="Hugerth L.W."/>
            <person name="Larsson J."/>
            <person name="Alneberg J."/>
            <person name="Lindh M.V."/>
            <person name="Legrand C."/>
            <person name="Pinhassi J."/>
            <person name="Andersson A.F."/>
        </authorList>
    </citation>
    <scope>NUCLEOTIDE SEQUENCE [LARGE SCALE GENOMIC DNA]</scope>
    <source>
        <strain evidence="3">BACL4 MAG-120507-bin80</strain>
    </source>
</reference>
<dbReference type="InterPro" id="IPR002901">
    <property type="entry name" value="MGlyc_endo_b_GlcNAc-like_dom"/>
</dbReference>
<keyword evidence="1" id="KW-1133">Transmembrane helix</keyword>
<comment type="caution">
    <text evidence="3">The sequence shown here is derived from an EMBL/GenBank/DDBJ whole genome shotgun (WGS) entry which is preliminary data.</text>
</comment>
<sequence>MITSSIKQVMASIWRYVRSPYAAGAILIALGAGASALLLQQNDIPERLSAPARVSAVAPALSVLPDFALVADVDARKQQFFDFLEAYVNAENARLLQRRETLTMFARVLANGHRLSPSERVSLAKFALDYRVDFDSDRGQRGDAALVEQLLRRVDAIPVSLVLAQAANESAWGTSRFAVDGNNLFGQWCYEEGCGFVPLERADKASHEVRKFNTIAAAVSAYFKNLNTHTSYQHFRRMRARMRDQEKNLDPIQLAYGLGSYSQRGDNYIDEVQTIIQQNDLRLRDDG</sequence>
<evidence type="ECO:0000313" key="4">
    <source>
        <dbReference type="Proteomes" id="UP000051934"/>
    </source>
</evidence>
<organism evidence="3 4">
    <name type="scientific">OM182 bacterium BACL3 MAG-120507-bin80</name>
    <dbReference type="NCBI Taxonomy" id="1655577"/>
    <lineage>
        <taxon>Bacteria</taxon>
        <taxon>Pseudomonadati</taxon>
        <taxon>Pseudomonadota</taxon>
        <taxon>Gammaproteobacteria</taxon>
        <taxon>OMG group</taxon>
        <taxon>OM182 clade</taxon>
    </lineage>
</organism>
<accession>A0A0R2SEF9</accession>
<dbReference type="InterPro" id="IPR053195">
    <property type="entry name" value="Bax-like"/>
</dbReference>
<keyword evidence="1" id="KW-0472">Membrane</keyword>
<dbReference type="GO" id="GO:0004040">
    <property type="term" value="F:amidase activity"/>
    <property type="evidence" value="ECO:0007669"/>
    <property type="project" value="InterPro"/>
</dbReference>